<evidence type="ECO:0000256" key="6">
    <source>
        <dbReference type="ARBA" id="ARBA00022989"/>
    </source>
</evidence>
<reference evidence="10" key="1">
    <citation type="submission" date="2023-08" db="EMBL/GenBank/DDBJ databases">
        <title>Rhodospirillaceae gen. nov., a novel taxon isolated from the Yangtze River Yuezi River estuary sludge.</title>
        <authorList>
            <person name="Ruan L."/>
        </authorList>
    </citation>
    <scope>NUCLEOTIDE SEQUENCE [LARGE SCALE GENOMIC DNA]</scope>
    <source>
        <strain evidence="10">R-7</strain>
    </source>
</reference>
<keyword evidence="4" id="KW-0997">Cell inner membrane</keyword>
<evidence type="ECO:0000256" key="7">
    <source>
        <dbReference type="ARBA" id="ARBA00023136"/>
    </source>
</evidence>
<evidence type="ECO:0000313" key="9">
    <source>
        <dbReference type="EMBL" id="MDQ7250496.1"/>
    </source>
</evidence>
<comment type="subcellular location">
    <subcellularLocation>
        <location evidence="1">Cell membrane</location>
        <topology evidence="1">Multi-pass membrane protein</topology>
    </subcellularLocation>
</comment>
<accession>A0ABU0YU27</accession>
<name>A0ABU0YU27_9PROT</name>
<keyword evidence="2" id="KW-0813">Transport</keyword>
<feature type="transmembrane region" description="Helical" evidence="8">
    <location>
        <begin position="32"/>
        <end position="53"/>
    </location>
</feature>
<dbReference type="Pfam" id="PF02653">
    <property type="entry name" value="BPD_transp_2"/>
    <property type="match status" value="1"/>
</dbReference>
<dbReference type="Proteomes" id="UP001230156">
    <property type="component" value="Unassembled WGS sequence"/>
</dbReference>
<dbReference type="CDD" id="cd06579">
    <property type="entry name" value="TM_PBP1_transp_AraH_like"/>
    <property type="match status" value="1"/>
</dbReference>
<evidence type="ECO:0000256" key="4">
    <source>
        <dbReference type="ARBA" id="ARBA00022519"/>
    </source>
</evidence>
<comment type="caution">
    <text evidence="9">The sequence shown here is derived from an EMBL/GenBank/DDBJ whole genome shotgun (WGS) entry which is preliminary data.</text>
</comment>
<keyword evidence="6 8" id="KW-1133">Transmembrane helix</keyword>
<evidence type="ECO:0000313" key="10">
    <source>
        <dbReference type="Proteomes" id="UP001230156"/>
    </source>
</evidence>
<evidence type="ECO:0000256" key="3">
    <source>
        <dbReference type="ARBA" id="ARBA00022475"/>
    </source>
</evidence>
<keyword evidence="5 8" id="KW-0812">Transmembrane</keyword>
<feature type="transmembrane region" description="Helical" evidence="8">
    <location>
        <begin position="270"/>
        <end position="289"/>
    </location>
</feature>
<keyword evidence="3" id="KW-1003">Cell membrane</keyword>
<evidence type="ECO:0000256" key="8">
    <source>
        <dbReference type="SAM" id="Phobius"/>
    </source>
</evidence>
<feature type="transmembrane region" description="Helical" evidence="8">
    <location>
        <begin position="327"/>
        <end position="347"/>
    </location>
</feature>
<evidence type="ECO:0000256" key="1">
    <source>
        <dbReference type="ARBA" id="ARBA00004651"/>
    </source>
</evidence>
<sequence length="364" mass="38766">MARTVAKEPGRIASAGHGGWRRLLPQRVDEELLSEVVLYSMVALVLMAISGRLGGAFFNANNLVSVLQQIPEFALFSLAMALSMISGGIDLSVIAVANLAGIFAAKIMTDAGLQAVLGEGGVIALACVVALASGALMGLINGFIIVRFGIPALLTTLGSMTLYFGLGSGLTGGVGISGMPPAFVDMLPTRIGGIMPVSFVLLFVIFVLMSAYLRSSIFGKSLYLYGENKIAALFTGLRVERTLIWSYVICGLLSGLCGLIMLARFNSMKVGFGDTFLLQAILVAVLAGMDPYGGRGRLFNVLATVLLLQCVENAFTIEGLSPYAKKMIWGGLLLLFMAMNLFFRRIVARRLTAMAIREQARNTQ</sequence>
<evidence type="ECO:0000256" key="2">
    <source>
        <dbReference type="ARBA" id="ARBA00022448"/>
    </source>
</evidence>
<feature type="transmembrane region" description="Helical" evidence="8">
    <location>
        <begin position="191"/>
        <end position="213"/>
    </location>
</feature>
<feature type="transmembrane region" description="Helical" evidence="8">
    <location>
        <begin position="244"/>
        <end position="263"/>
    </location>
</feature>
<dbReference type="RefSeq" id="WP_379959841.1">
    <property type="nucleotide sequence ID" value="NZ_JAUYVI010000007.1"/>
</dbReference>
<dbReference type="InterPro" id="IPR001851">
    <property type="entry name" value="ABC_transp_permease"/>
</dbReference>
<dbReference type="EMBL" id="JAUYVI010000007">
    <property type="protein sequence ID" value="MDQ7250496.1"/>
    <property type="molecule type" value="Genomic_DNA"/>
</dbReference>
<dbReference type="PANTHER" id="PTHR32196">
    <property type="entry name" value="ABC TRANSPORTER PERMEASE PROTEIN YPHD-RELATED-RELATED"/>
    <property type="match status" value="1"/>
</dbReference>
<protein>
    <submittedName>
        <fullName evidence="9">ABC transporter permease</fullName>
    </submittedName>
</protein>
<dbReference type="PANTHER" id="PTHR32196:SF21">
    <property type="entry name" value="ABC TRANSPORTER PERMEASE PROTEIN YPHD-RELATED"/>
    <property type="match status" value="1"/>
</dbReference>
<keyword evidence="10" id="KW-1185">Reference proteome</keyword>
<feature type="transmembrane region" description="Helical" evidence="8">
    <location>
        <begin position="73"/>
        <end position="101"/>
    </location>
</feature>
<proteinExistence type="predicted"/>
<evidence type="ECO:0000256" key="5">
    <source>
        <dbReference type="ARBA" id="ARBA00022692"/>
    </source>
</evidence>
<keyword evidence="7 8" id="KW-0472">Membrane</keyword>
<feature type="transmembrane region" description="Helical" evidence="8">
    <location>
        <begin position="122"/>
        <end position="150"/>
    </location>
</feature>
<organism evidence="9 10">
    <name type="scientific">Dongia sedimenti</name>
    <dbReference type="NCBI Taxonomy" id="3064282"/>
    <lineage>
        <taxon>Bacteria</taxon>
        <taxon>Pseudomonadati</taxon>
        <taxon>Pseudomonadota</taxon>
        <taxon>Alphaproteobacteria</taxon>
        <taxon>Rhodospirillales</taxon>
        <taxon>Dongiaceae</taxon>
        <taxon>Dongia</taxon>
    </lineage>
</organism>
<gene>
    <name evidence="9" type="ORF">Q8A70_22590</name>
</gene>